<evidence type="ECO:0000313" key="1">
    <source>
        <dbReference type="EMBL" id="KAF2251912.1"/>
    </source>
</evidence>
<keyword evidence="2" id="KW-1185">Reference proteome</keyword>
<protein>
    <recommendedName>
        <fullName evidence="3">DUF3431 domain-containing protein</fullName>
    </recommendedName>
</protein>
<dbReference type="RefSeq" id="XP_033686916.1">
    <property type="nucleotide sequence ID" value="XM_033828375.1"/>
</dbReference>
<reference evidence="1" key="1">
    <citation type="journal article" date="2020" name="Stud. Mycol.">
        <title>101 Dothideomycetes genomes: a test case for predicting lifestyles and emergence of pathogens.</title>
        <authorList>
            <person name="Haridas S."/>
            <person name="Albert R."/>
            <person name="Binder M."/>
            <person name="Bloem J."/>
            <person name="Labutti K."/>
            <person name="Salamov A."/>
            <person name="Andreopoulos B."/>
            <person name="Baker S."/>
            <person name="Barry K."/>
            <person name="Bills G."/>
            <person name="Bluhm B."/>
            <person name="Cannon C."/>
            <person name="Castanera R."/>
            <person name="Culley D."/>
            <person name="Daum C."/>
            <person name="Ezra D."/>
            <person name="Gonzalez J."/>
            <person name="Henrissat B."/>
            <person name="Kuo A."/>
            <person name="Liang C."/>
            <person name="Lipzen A."/>
            <person name="Lutzoni F."/>
            <person name="Magnuson J."/>
            <person name="Mondo S."/>
            <person name="Nolan M."/>
            <person name="Ohm R."/>
            <person name="Pangilinan J."/>
            <person name="Park H.-J."/>
            <person name="Ramirez L."/>
            <person name="Alfaro M."/>
            <person name="Sun H."/>
            <person name="Tritt A."/>
            <person name="Yoshinaga Y."/>
            <person name="Zwiers L.-H."/>
            <person name="Turgeon B."/>
            <person name="Goodwin S."/>
            <person name="Spatafora J."/>
            <person name="Crous P."/>
            <person name="Grigoriev I."/>
        </authorList>
    </citation>
    <scope>NUCLEOTIDE SEQUENCE</scope>
    <source>
        <strain evidence="1">CBS 122368</strain>
    </source>
</reference>
<dbReference type="AlphaFoldDB" id="A0A6A6IQ74"/>
<proteinExistence type="predicted"/>
<dbReference type="GeneID" id="54581705"/>
<dbReference type="PANTHER" id="PTHR37490">
    <property type="entry name" value="EXPRESSED PROTEIN"/>
    <property type="match status" value="1"/>
</dbReference>
<organism evidence="1 2">
    <name type="scientific">Trematosphaeria pertusa</name>
    <dbReference type="NCBI Taxonomy" id="390896"/>
    <lineage>
        <taxon>Eukaryota</taxon>
        <taxon>Fungi</taxon>
        <taxon>Dikarya</taxon>
        <taxon>Ascomycota</taxon>
        <taxon>Pezizomycotina</taxon>
        <taxon>Dothideomycetes</taxon>
        <taxon>Pleosporomycetidae</taxon>
        <taxon>Pleosporales</taxon>
        <taxon>Massarineae</taxon>
        <taxon>Trematosphaeriaceae</taxon>
        <taxon>Trematosphaeria</taxon>
    </lineage>
</organism>
<evidence type="ECO:0008006" key="3">
    <source>
        <dbReference type="Google" id="ProtNLM"/>
    </source>
</evidence>
<dbReference type="EMBL" id="ML987192">
    <property type="protein sequence ID" value="KAF2251912.1"/>
    <property type="molecule type" value="Genomic_DNA"/>
</dbReference>
<evidence type="ECO:0000313" key="2">
    <source>
        <dbReference type="Proteomes" id="UP000800094"/>
    </source>
</evidence>
<dbReference type="Proteomes" id="UP000800094">
    <property type="component" value="Unassembled WGS sequence"/>
</dbReference>
<dbReference type="PANTHER" id="PTHR37490:SF3">
    <property type="entry name" value="DUF3431 DOMAIN CONTAINING PROTEIN"/>
    <property type="match status" value="1"/>
</dbReference>
<dbReference type="OrthoDB" id="426718at2759"/>
<accession>A0A6A6IQ74</accession>
<sequence length="319" mass="36240">MLSSRKLKVAALFAVLLLTLSAAFYLYSGGSKYIPFPPGLAASPSHSGTAANKDDHTPLSAAIVAAVQKDTDLGWLSEVNNRCLLLLPPSHVNTHSMWKLHRYNFDDPNPPPSAWFPANKGHEAMMYLSYIITNYNSLPNYSLFIHGHRQSWHQEGDMVDLINSLQIQALERDGYVPLRCDWYPSCPAEIRPLDHDATVWGPGVHREDAEREIGKSWKELFGSIELPRTIASQCCAQFAVTRDTIHRRSRADYERMREWLLRSELIDDISGRVFEKLWAYIMTGDAVRCPPPQQCACQYFGRCTPREWPIPPEGLAKWE</sequence>
<dbReference type="InterPro" id="IPR021838">
    <property type="entry name" value="DUF3431"/>
</dbReference>
<gene>
    <name evidence="1" type="ORF">BU26DRAFT_516639</name>
</gene>
<name>A0A6A6IQ74_9PLEO</name>
<dbReference type="Pfam" id="PF11913">
    <property type="entry name" value="DUF3431"/>
    <property type="match status" value="1"/>
</dbReference>